<protein>
    <submittedName>
        <fullName evidence="1">Uncharacterized protein</fullName>
    </submittedName>
</protein>
<keyword evidence="2" id="KW-1185">Reference proteome</keyword>
<proteinExistence type="predicted"/>
<dbReference type="EMBL" id="AAOG01000001">
    <property type="protein sequence ID" value="EAR13983.1"/>
    <property type="molecule type" value="Genomic_DNA"/>
</dbReference>
<evidence type="ECO:0000313" key="2">
    <source>
        <dbReference type="Proteomes" id="UP000003053"/>
    </source>
</evidence>
<dbReference type="STRING" id="313594.PI23P_05777"/>
<gene>
    <name evidence="1" type="ORF">PI23P_05777</name>
</gene>
<comment type="caution">
    <text evidence="1">The sequence shown here is derived from an EMBL/GenBank/DDBJ whole genome shotgun (WGS) entry which is preliminary data.</text>
</comment>
<accession>A4BYE2</accession>
<organism evidence="1 2">
    <name type="scientific">Polaribacter irgensii 23-P</name>
    <dbReference type="NCBI Taxonomy" id="313594"/>
    <lineage>
        <taxon>Bacteria</taxon>
        <taxon>Pseudomonadati</taxon>
        <taxon>Bacteroidota</taxon>
        <taxon>Flavobacteriia</taxon>
        <taxon>Flavobacteriales</taxon>
        <taxon>Flavobacteriaceae</taxon>
    </lineage>
</organism>
<dbReference type="HOGENOM" id="CLU_3102077_0_0_10"/>
<sequence length="51" mass="5500">MSLKNQESYFAPFTRQASGLEVAAKINEHLQVSAAGAIVRGKFSTFTIVGK</sequence>
<reference evidence="1 2" key="1">
    <citation type="submission" date="2006-02" db="EMBL/GenBank/DDBJ databases">
        <authorList>
            <person name="Murray A."/>
            <person name="Staley J."/>
            <person name="Ferriera S."/>
            <person name="Johnson J."/>
            <person name="Kravitz S."/>
            <person name="Halpern A."/>
            <person name="Remington K."/>
            <person name="Beeson K."/>
            <person name="Tran B."/>
            <person name="Rogers Y.-H."/>
            <person name="Friedman R."/>
            <person name="Venter J.C."/>
        </authorList>
    </citation>
    <scope>NUCLEOTIDE SEQUENCE [LARGE SCALE GENOMIC DNA]</scope>
    <source>
        <strain evidence="1 2">23-P</strain>
    </source>
</reference>
<dbReference type="Proteomes" id="UP000003053">
    <property type="component" value="Unassembled WGS sequence"/>
</dbReference>
<dbReference type="AlphaFoldDB" id="A4BYE2"/>
<evidence type="ECO:0000313" key="1">
    <source>
        <dbReference type="EMBL" id="EAR13983.1"/>
    </source>
</evidence>
<name>A4BYE2_9FLAO</name>